<protein>
    <submittedName>
        <fullName evidence="2">Uncharacterized protein</fullName>
    </submittedName>
</protein>
<accession>A0ABX8AD58</accession>
<organism evidence="2 3">
    <name type="scientific">Tardiphaga alba</name>
    <dbReference type="NCBI Taxonomy" id="340268"/>
    <lineage>
        <taxon>Bacteria</taxon>
        <taxon>Pseudomonadati</taxon>
        <taxon>Pseudomonadota</taxon>
        <taxon>Alphaproteobacteria</taxon>
        <taxon>Hyphomicrobiales</taxon>
        <taxon>Nitrobacteraceae</taxon>
        <taxon>Tardiphaga</taxon>
    </lineage>
</organism>
<keyword evidence="1" id="KW-0732">Signal</keyword>
<dbReference type="InterPro" id="IPR046565">
    <property type="entry name" value="DUF6719"/>
</dbReference>
<evidence type="ECO:0000313" key="3">
    <source>
        <dbReference type="Proteomes" id="UP000682843"/>
    </source>
</evidence>
<dbReference type="Pfam" id="PF20477">
    <property type="entry name" value="DUF6719"/>
    <property type="match status" value="1"/>
</dbReference>
<name>A0ABX8AD58_9BRAD</name>
<keyword evidence="3" id="KW-1185">Reference proteome</keyword>
<feature type="signal peptide" evidence="1">
    <location>
        <begin position="1"/>
        <end position="21"/>
    </location>
</feature>
<sequence length="81" mass="8620">MRATLALGLLAALTVTAPAFAVDQVSREEDIVELRLGQRIWVDDGSCPTGQIKEVMGTTLAANGNVARVKKCVPRGGTRVR</sequence>
<evidence type="ECO:0000256" key="1">
    <source>
        <dbReference type="SAM" id="SignalP"/>
    </source>
</evidence>
<proteinExistence type="predicted"/>
<gene>
    <name evidence="2" type="ORF">RPMA_13580</name>
</gene>
<evidence type="ECO:0000313" key="2">
    <source>
        <dbReference type="EMBL" id="QUS39755.1"/>
    </source>
</evidence>
<dbReference type="Proteomes" id="UP000682843">
    <property type="component" value="Chromosome"/>
</dbReference>
<reference evidence="2 3" key="1">
    <citation type="submission" date="2019-02" db="EMBL/GenBank/DDBJ databases">
        <title>Emended description of the genus Rhodopseudomonas and description of Rhodopseudomonas albus sp. nov., a non-phototrophic, heavy-metal-tolerant bacterium isolated from garden soil.</title>
        <authorList>
            <person name="Bao Z."/>
            <person name="Cao W.W."/>
            <person name="Sato Y."/>
            <person name="Nishizawa T."/>
            <person name="Zhao J."/>
            <person name="Guo Y."/>
            <person name="Ohta H."/>
        </authorList>
    </citation>
    <scope>NUCLEOTIDE SEQUENCE [LARGE SCALE GENOMIC DNA]</scope>
    <source>
        <strain evidence="2 3">SK50-23</strain>
    </source>
</reference>
<feature type="chain" id="PRO_5047231450" evidence="1">
    <location>
        <begin position="22"/>
        <end position="81"/>
    </location>
</feature>
<dbReference type="EMBL" id="CP036498">
    <property type="protein sequence ID" value="QUS39755.1"/>
    <property type="molecule type" value="Genomic_DNA"/>
</dbReference>
<dbReference type="RefSeq" id="WP_211913306.1">
    <property type="nucleotide sequence ID" value="NZ_CP036498.1"/>
</dbReference>